<feature type="domain" description="PilY1 beta-propeller" evidence="3">
    <location>
        <begin position="179"/>
        <end position="333"/>
    </location>
</feature>
<protein>
    <recommendedName>
        <fullName evidence="3">PilY1 beta-propeller domain-containing protein</fullName>
    </recommendedName>
</protein>
<dbReference type="AlphaFoldDB" id="A0A0Q9YAA3"/>
<dbReference type="InterPro" id="IPR008707">
    <property type="entry name" value="B-propeller_PilY1"/>
</dbReference>
<dbReference type="Pfam" id="PF05567">
    <property type="entry name" value="T4P_PilY1"/>
    <property type="match status" value="1"/>
</dbReference>
<evidence type="ECO:0000256" key="2">
    <source>
        <dbReference type="ARBA" id="ARBA00022837"/>
    </source>
</evidence>
<comment type="caution">
    <text evidence="4">The sequence shown here is derived from an EMBL/GenBank/DDBJ whole genome shotgun (WGS) entry which is preliminary data.</text>
</comment>
<dbReference type="STRING" id="437022.CC99x_02113"/>
<name>A0A0Q9YAA3_9GAMM</name>
<evidence type="ECO:0000313" key="4">
    <source>
        <dbReference type="EMBL" id="KRG17654.1"/>
    </source>
</evidence>
<dbReference type="GO" id="GO:0046872">
    <property type="term" value="F:metal ion binding"/>
    <property type="evidence" value="ECO:0007669"/>
    <property type="project" value="UniProtKB-KW"/>
</dbReference>
<evidence type="ECO:0000259" key="3">
    <source>
        <dbReference type="Pfam" id="PF05567"/>
    </source>
</evidence>
<evidence type="ECO:0000256" key="1">
    <source>
        <dbReference type="ARBA" id="ARBA00022723"/>
    </source>
</evidence>
<accession>A0A0Q9YAA3</accession>
<sequence>MYHLFLFFLITYSSCIFSFNLISSSSYLDAEPVIIQTILSHATEKHDITRATRLGYTNKDISPKMQQLWQRKLPKPASQPVLVGHPNFPFPDCWPSTSNKPHPPENAMYAEKYSDFSQKQISRSPIVYQIDGEYHLHAFELETGKSRIDFDLKSLFTRSLIEKDKEDRETTIAPELMHADIFYDNQWHSVLVGIVGVKHQAVFCIEVTTALSGAAAQKHLNLLWTLEDRDSFFSWPTVSRMVDNVWYLILAQSGCSDNNHLSAGFKMINFKTGVVSQNLRAISIENKNETSKNRIQFSAMTAIDSKSRGYVDYLYAGDNLGKLWKFDLENQFLQNSEFIKYSTLFKMNDNGVSGEILSQPKIVLHPEQGFLISFLAKYPNDEQRYLINIWDKNAHLRKETHLFYTLKLAAYSNSTETENWYMPIGYDHVYPLVRNKQLLIASQANQLIAKDMHSSKTCAQTNYKKPLFQSTTQSSLTFVGAPLVFSQGLKQPILVLHGLSDGSFAWTELDLNDKIGRRAWRELNH</sequence>
<keyword evidence="1" id="KW-0479">Metal-binding</keyword>
<organism evidence="4">
    <name type="scientific">Candidatus Berkiella cookevillensis</name>
    <dbReference type="NCBI Taxonomy" id="437022"/>
    <lineage>
        <taxon>Bacteria</taxon>
        <taxon>Pseudomonadati</taxon>
        <taxon>Pseudomonadota</taxon>
        <taxon>Gammaproteobacteria</taxon>
        <taxon>Candidatus Berkiellales</taxon>
        <taxon>Candidatus Berkiellaceae</taxon>
        <taxon>Candidatus Berkiella</taxon>
    </lineage>
</organism>
<gene>
    <name evidence="4" type="ORF">CC99x_02113</name>
</gene>
<keyword evidence="2" id="KW-0106">Calcium</keyword>
<proteinExistence type="predicted"/>
<dbReference type="EMBL" id="LKHV01000013">
    <property type="protein sequence ID" value="KRG17654.1"/>
    <property type="molecule type" value="Genomic_DNA"/>
</dbReference>
<reference evidence="4" key="1">
    <citation type="submission" date="2015-09" db="EMBL/GenBank/DDBJ databases">
        <title>Draft Genome Sequences of Two Novel Amoeba-resistant Intranuclear Bacteria, Candidatus Berkiella cookevillensis and Candidatus Berkiella aquae.</title>
        <authorList>
            <person name="Mehari Y.T."/>
            <person name="Arivett B.A."/>
            <person name="Farone A.L."/>
            <person name="Gunderson J.H."/>
            <person name="Farone M.B."/>
        </authorList>
    </citation>
    <scope>NUCLEOTIDE SEQUENCE [LARGE SCALE GENOMIC DNA]</scope>
    <source>
        <strain evidence="4">CC99</strain>
    </source>
</reference>